<dbReference type="Pfam" id="PF00023">
    <property type="entry name" value="Ank"/>
    <property type="match status" value="1"/>
</dbReference>
<feature type="repeat" description="ANK" evidence="2">
    <location>
        <begin position="1185"/>
        <end position="1217"/>
    </location>
</feature>
<proteinExistence type="predicted"/>
<dbReference type="SUPFAM" id="SSF52540">
    <property type="entry name" value="P-loop containing nucleoside triphosphate hydrolases"/>
    <property type="match status" value="1"/>
</dbReference>
<dbReference type="SUPFAM" id="SSF48403">
    <property type="entry name" value="Ankyrin repeat"/>
    <property type="match status" value="2"/>
</dbReference>
<dbReference type="EMBL" id="LKMD01000100">
    <property type="protein sequence ID" value="PIB00933.1"/>
    <property type="molecule type" value="Genomic_DNA"/>
</dbReference>
<evidence type="ECO:0000313" key="5">
    <source>
        <dbReference type="EMBL" id="WPA97717.1"/>
    </source>
</evidence>
<feature type="domain" description="NACHT" evidence="3">
    <location>
        <begin position="303"/>
        <end position="446"/>
    </location>
</feature>
<dbReference type="InterPro" id="IPR036770">
    <property type="entry name" value="Ankyrin_rpt-contain_sf"/>
</dbReference>
<dbReference type="Gene3D" id="1.25.40.20">
    <property type="entry name" value="Ankyrin repeat-containing domain"/>
    <property type="match status" value="3"/>
</dbReference>
<dbReference type="Pfam" id="PF06985">
    <property type="entry name" value="HET"/>
    <property type="match status" value="1"/>
</dbReference>
<dbReference type="Proteomes" id="UP001302367">
    <property type="component" value="Chromosome 2"/>
</dbReference>
<keyword evidence="1" id="KW-0677">Repeat</keyword>
<dbReference type="Pfam" id="PF12796">
    <property type="entry name" value="Ank_2"/>
    <property type="match status" value="1"/>
</dbReference>
<dbReference type="InterPro" id="IPR010730">
    <property type="entry name" value="HET"/>
</dbReference>
<reference evidence="5 7" key="2">
    <citation type="submission" date="2023-09" db="EMBL/GenBank/DDBJ databases">
        <title>Complete-Gapless Cercospora beticola genome.</title>
        <authorList>
            <person name="Wyatt N.A."/>
            <person name="Spanner R.E."/>
            <person name="Bolton M.D."/>
        </authorList>
    </citation>
    <scope>NUCLEOTIDE SEQUENCE [LARGE SCALE GENOMIC DNA]</scope>
    <source>
        <strain evidence="5">Cb09-40</strain>
    </source>
</reference>
<evidence type="ECO:0000256" key="2">
    <source>
        <dbReference type="PROSITE-ProRule" id="PRU00023"/>
    </source>
</evidence>
<dbReference type="Gene3D" id="3.40.50.300">
    <property type="entry name" value="P-loop containing nucleotide triphosphate hydrolases"/>
    <property type="match status" value="1"/>
</dbReference>
<evidence type="ECO:0000313" key="4">
    <source>
        <dbReference type="EMBL" id="PIB00933.1"/>
    </source>
</evidence>
<evidence type="ECO:0000259" key="3">
    <source>
        <dbReference type="PROSITE" id="PS50837"/>
    </source>
</evidence>
<dbReference type="PROSITE" id="PS50837">
    <property type="entry name" value="NACHT"/>
    <property type="match status" value="1"/>
</dbReference>
<evidence type="ECO:0000256" key="1">
    <source>
        <dbReference type="ARBA" id="ARBA00022737"/>
    </source>
</evidence>
<dbReference type="OrthoDB" id="1577640at2759"/>
<dbReference type="InterPro" id="IPR056884">
    <property type="entry name" value="NPHP3-like_N"/>
</dbReference>
<dbReference type="Proteomes" id="UP000230605">
    <property type="component" value="Chromosome 1"/>
</dbReference>
<feature type="repeat" description="ANK" evidence="2">
    <location>
        <begin position="1142"/>
        <end position="1174"/>
    </location>
</feature>
<keyword evidence="2" id="KW-0040">ANK repeat</keyword>
<gene>
    <name evidence="4" type="ORF">CB0940_02149</name>
    <name evidence="5" type="ORF">RHO25_002328</name>
</gene>
<keyword evidence="7" id="KW-1185">Reference proteome</keyword>
<dbReference type="PROSITE" id="PS50088">
    <property type="entry name" value="ANK_REPEAT"/>
    <property type="match status" value="5"/>
</dbReference>
<evidence type="ECO:0000313" key="6">
    <source>
        <dbReference type="Proteomes" id="UP000230605"/>
    </source>
</evidence>
<sequence length="1274" mass="142102">MRLLHVEELRFEEFFDENVPPYAIASHRWGAEEVTLQDLQQNRATSKIGYKKIQAFAKYARENLKSINWIWIDTCCIDKTSAAELSESVNLMFKWYRNAEICLAYLADIPSAGEPHGYLRSEWFRRGWTLQELLAPRVVIFLTGDWQVIGNKGASLNDSIQSAAGSGLEPGIAVATRLPEDVLHDFDKSKSISRSEKLRWMEGRDTTRKEDLSYGLYGIFNVYLGANYGEGFRGARDRLIAALPEREDREQRQADQFRKITEWLAPPDPWTDHETARNERAAQTGDWLLQSPIYQEWKHHTTNLLWLHGKAGCGKTILCSTAIEDIRVYCNSRDDIGYAVFYCAFSDSRKQSLRTMLLSIVAQVCSREPGLAMLQNAYEKHNRVTLSADDLEKIMFSTLRAYKTMYLLVDGVDECPEDNDNRRGVLEFLVRLSHRASNVRILAASRDEPGIRSSMQASKAAQLPINTHAVDADIRRYISAEILRDLRLSRLDSQTKAQIEDTLTQRADGMFRWTFCQLQEVKKLKSTKPRSIQQALFALPATLDATYERILETIGENVRDDALILLRWIAYAQEPLTLEQLVETTIIDLDQEASVGIDNRGGLMDTLEILSGLIITEGPKPTRSWAIGPFSSLLRANRAAARARKARIRKARLPKAKRAKAKWDIFDDSTDEDGSQDEDDSTSDNVFPSIREDCLKNTTVRLAHFSVKEYLESTRILQGSARGFQLSSAREHWIIAQSCLAYLLFYSRHAQKSHSLGDLKAFPLLHYAAKTWYVHLSSKSTEKVAREATVLLQEDVKHDWLLIHRPDDPWFDPFMMGPIDEAPALYYASYLGLQSVVQSLVDAGADVNDDSGIFSPALVAASTKGHETIVEALLKAGANLKVELALHEAATSGHAKVAKMLIEVGATFHAAKEPCDAQCTLLSTASEAGYREIVEMLIMSGVNVNTACSPSLTPLMLASQRGDVEIVGMLLDAGADPIHRALEAASLNGHREVVKKMIETLLEREKSPGANQTAGPLSEELIAACNLGLVEAAEVLIKAGANVNNRGRLETSWGVFKNVNALEVVLASDEYKYSVELAGMLLTAGAVLENPIKGRLNEALITASGAGSGILVRRLIQEGADVNTLMDRRMRVATLQKQRYTDNTNALRLAIAHGHESVVKLLLAAGAQVHRAPKSWIDLSHRNGDYQTDVQLALNVGNEKIVQLLLDAGAKIEDRTLVFEDKDGNIYGSAIQAELTRGNKRIAQMLRGARAVSRKRRLYMLGRRIPPFHGSKAH</sequence>
<dbReference type="SMART" id="SM00248">
    <property type="entry name" value="ANK"/>
    <property type="match status" value="9"/>
</dbReference>
<feature type="repeat" description="ANK" evidence="2">
    <location>
        <begin position="820"/>
        <end position="852"/>
    </location>
</feature>
<evidence type="ECO:0000313" key="7">
    <source>
        <dbReference type="Proteomes" id="UP001302367"/>
    </source>
</evidence>
<accession>A0A2G5I8Y5</accession>
<dbReference type="PANTHER" id="PTHR10039:SF16">
    <property type="entry name" value="GPI INOSITOL-DEACYLASE"/>
    <property type="match status" value="1"/>
</dbReference>
<organism evidence="4 6">
    <name type="scientific">Cercospora beticola</name>
    <name type="common">Sugarbeet leaf spot fungus</name>
    <dbReference type="NCBI Taxonomy" id="122368"/>
    <lineage>
        <taxon>Eukaryota</taxon>
        <taxon>Fungi</taxon>
        <taxon>Dikarya</taxon>
        <taxon>Ascomycota</taxon>
        <taxon>Pezizomycotina</taxon>
        <taxon>Dothideomycetes</taxon>
        <taxon>Dothideomycetidae</taxon>
        <taxon>Mycosphaerellales</taxon>
        <taxon>Mycosphaerellaceae</taxon>
        <taxon>Cercospora</taxon>
    </lineage>
</organism>
<protein>
    <submittedName>
        <fullName evidence="4">Vegetative incompatibility protein HET-E-1</fullName>
    </submittedName>
</protein>
<dbReference type="InterPro" id="IPR007111">
    <property type="entry name" value="NACHT_NTPase"/>
</dbReference>
<dbReference type="PROSITE" id="PS50297">
    <property type="entry name" value="ANK_REP_REGION"/>
    <property type="match status" value="2"/>
</dbReference>
<dbReference type="InterPro" id="IPR002110">
    <property type="entry name" value="Ankyrin_rpt"/>
</dbReference>
<dbReference type="AlphaFoldDB" id="A0A2G5I8Y5"/>
<feature type="repeat" description="ANK" evidence="2">
    <location>
        <begin position="881"/>
        <end position="913"/>
    </location>
</feature>
<dbReference type="Pfam" id="PF24883">
    <property type="entry name" value="NPHP3_N"/>
    <property type="match status" value="1"/>
</dbReference>
<dbReference type="InterPro" id="IPR027417">
    <property type="entry name" value="P-loop_NTPase"/>
</dbReference>
<name>A0A2G5I8Y5_CERBT</name>
<feature type="repeat" description="ANK" evidence="2">
    <location>
        <begin position="950"/>
        <end position="976"/>
    </location>
</feature>
<dbReference type="PANTHER" id="PTHR10039">
    <property type="entry name" value="AMELOGENIN"/>
    <property type="match status" value="1"/>
</dbReference>
<dbReference type="EMBL" id="CP134185">
    <property type="protein sequence ID" value="WPA97717.1"/>
    <property type="molecule type" value="Genomic_DNA"/>
</dbReference>
<reference evidence="4 6" key="1">
    <citation type="submission" date="2015-10" db="EMBL/GenBank/DDBJ databases">
        <title>The cercosporin biosynthetic gene cluster was horizontally transferred to several fungal lineages and shown to be expanded in Cercospora beticola based on microsynteny with recipient genomes.</title>
        <authorList>
            <person name="De Jonge R."/>
            <person name="Ebert M.K."/>
            <person name="Suttle J.C."/>
            <person name="Jurick Ii W.M."/>
            <person name="Secor G.A."/>
            <person name="Thomma B.P."/>
            <person name="Van De Peer Y."/>
            <person name="Bolton M.D."/>
        </authorList>
    </citation>
    <scope>NUCLEOTIDE SEQUENCE [LARGE SCALE GENOMIC DNA]</scope>
    <source>
        <strain evidence="4 6">09-40</strain>
    </source>
</reference>